<dbReference type="GO" id="GO:0005829">
    <property type="term" value="C:cytosol"/>
    <property type="evidence" value="ECO:0007669"/>
    <property type="project" value="TreeGrafter"/>
</dbReference>
<sequence>MATLDFVPQYKDEEVFSIAGKAIKLDTEADIQPYLKHLDEMNNVKKIDFSGNTIGIEASKHLANSMKKHQSTLEEVNFSDLFTGRLNTEIPKSLDYLLPAMIDAPKLTIINLSDNAFGLQTIEPVEDFIPKAVYLQHLILSNNGMGPFAGERIGKCLYKLSLNKKKLGLTSLKTFICGRNRLENGSTKYLSIGLKAHEDLEVVKLYQNGIRPTGISTLITQGLKYNTKLRIIDLQDNTITTKSATVLAKNLPVWKHLKELNVNDCLLKPLGSLELVKALEAGETLKTLKVLKLQYNELDERSLPHLKNAIENKLPNLESLELNGNILEEENSVIEEITAIFEQRGVGELDELDDLEEPDSDAEEESEEEAEEEQFDAEELEKELEQEEEKYTPDNDNKEVDELAEKLEKTDL</sequence>
<dbReference type="PhylomeDB" id="A0A061ASV0"/>
<dbReference type="CDD" id="cd00116">
    <property type="entry name" value="LRR_RI"/>
    <property type="match status" value="1"/>
</dbReference>
<dbReference type="PANTHER" id="PTHR24113:SF12">
    <property type="entry name" value="RAN GTPASE-ACTIVATING PROTEIN 1"/>
    <property type="match status" value="1"/>
</dbReference>
<organism evidence="5">
    <name type="scientific">Cyberlindnera fabianii</name>
    <name type="common">Yeast</name>
    <name type="synonym">Hansenula fabianii</name>
    <dbReference type="NCBI Taxonomy" id="36022"/>
    <lineage>
        <taxon>Eukaryota</taxon>
        <taxon>Fungi</taxon>
        <taxon>Dikarya</taxon>
        <taxon>Ascomycota</taxon>
        <taxon>Saccharomycotina</taxon>
        <taxon>Saccharomycetes</taxon>
        <taxon>Phaffomycetales</taxon>
        <taxon>Phaffomycetaceae</taxon>
        <taxon>Cyberlindnera</taxon>
    </lineage>
</organism>
<dbReference type="Pfam" id="PF13516">
    <property type="entry name" value="LRR_6"/>
    <property type="match status" value="1"/>
</dbReference>
<dbReference type="GO" id="GO:0005096">
    <property type="term" value="F:GTPase activator activity"/>
    <property type="evidence" value="ECO:0007669"/>
    <property type="project" value="UniProtKB-KW"/>
</dbReference>
<keyword evidence="2" id="KW-0433">Leucine-rich repeat</keyword>
<dbReference type="GO" id="GO:0005634">
    <property type="term" value="C:nucleus"/>
    <property type="evidence" value="ECO:0007669"/>
    <property type="project" value="TreeGrafter"/>
</dbReference>
<feature type="compositionally biased region" description="Acidic residues" evidence="4">
    <location>
        <begin position="348"/>
        <end position="388"/>
    </location>
</feature>
<gene>
    <name evidence="5" type="ORF">CYFA0S_05e03554g</name>
</gene>
<dbReference type="AlphaFoldDB" id="A0A061ASV0"/>
<dbReference type="InterPro" id="IPR032675">
    <property type="entry name" value="LRR_dom_sf"/>
</dbReference>
<dbReference type="GO" id="GO:0048471">
    <property type="term" value="C:perinuclear region of cytoplasm"/>
    <property type="evidence" value="ECO:0007669"/>
    <property type="project" value="TreeGrafter"/>
</dbReference>
<dbReference type="EMBL" id="LK052890">
    <property type="protein sequence ID" value="CDR40709.1"/>
    <property type="molecule type" value="Genomic_DNA"/>
</dbReference>
<dbReference type="InterPro" id="IPR001611">
    <property type="entry name" value="Leu-rich_rpt"/>
</dbReference>
<keyword evidence="3" id="KW-0677">Repeat</keyword>
<keyword evidence="1" id="KW-0343">GTPase activation</keyword>
<dbReference type="GO" id="GO:0031267">
    <property type="term" value="F:small GTPase binding"/>
    <property type="evidence" value="ECO:0007669"/>
    <property type="project" value="TreeGrafter"/>
</dbReference>
<reference evidence="5" key="1">
    <citation type="journal article" date="2014" name="Genome Announc.">
        <title>Genome sequence of the yeast Cyberlindnera fabianii (Hansenula fabianii).</title>
        <authorList>
            <person name="Freel K.C."/>
            <person name="Sarilar V."/>
            <person name="Neuveglise C."/>
            <person name="Devillers H."/>
            <person name="Friedrich A."/>
            <person name="Schacherer J."/>
        </authorList>
    </citation>
    <scope>NUCLEOTIDE SEQUENCE</scope>
    <source>
        <strain evidence="5">YJS4271</strain>
    </source>
</reference>
<proteinExistence type="predicted"/>
<dbReference type="InterPro" id="IPR027038">
    <property type="entry name" value="RanGap"/>
</dbReference>
<dbReference type="Gene3D" id="3.80.10.10">
    <property type="entry name" value="Ribonuclease Inhibitor"/>
    <property type="match status" value="1"/>
</dbReference>
<dbReference type="PANTHER" id="PTHR24113">
    <property type="entry name" value="RAN GTPASE-ACTIVATING PROTEIN 1"/>
    <property type="match status" value="1"/>
</dbReference>
<feature type="region of interest" description="Disordered" evidence="4">
    <location>
        <begin position="347"/>
        <end position="412"/>
    </location>
</feature>
<evidence type="ECO:0000256" key="4">
    <source>
        <dbReference type="SAM" id="MobiDB-lite"/>
    </source>
</evidence>
<evidence type="ECO:0000256" key="1">
    <source>
        <dbReference type="ARBA" id="ARBA00022468"/>
    </source>
</evidence>
<dbReference type="SUPFAM" id="SSF52047">
    <property type="entry name" value="RNI-like"/>
    <property type="match status" value="1"/>
</dbReference>
<accession>A0A061ASV0</accession>
<protein>
    <submittedName>
        <fullName evidence="5">CYFA0S05e03554g1_1</fullName>
    </submittedName>
</protein>
<feature type="compositionally biased region" description="Basic and acidic residues" evidence="4">
    <location>
        <begin position="389"/>
        <end position="412"/>
    </location>
</feature>
<dbReference type="GO" id="GO:0006913">
    <property type="term" value="P:nucleocytoplasmic transport"/>
    <property type="evidence" value="ECO:0007669"/>
    <property type="project" value="TreeGrafter"/>
</dbReference>
<dbReference type="OrthoDB" id="184583at2759"/>
<evidence type="ECO:0000313" key="5">
    <source>
        <dbReference type="EMBL" id="CDR40709.1"/>
    </source>
</evidence>
<dbReference type="VEuPathDB" id="FungiDB:BON22_2119"/>
<dbReference type="SMART" id="SM00368">
    <property type="entry name" value="LRR_RI"/>
    <property type="match status" value="6"/>
</dbReference>
<evidence type="ECO:0000256" key="2">
    <source>
        <dbReference type="ARBA" id="ARBA00022614"/>
    </source>
</evidence>
<name>A0A061ASV0_CYBFA</name>
<evidence type="ECO:0000256" key="3">
    <source>
        <dbReference type="ARBA" id="ARBA00022737"/>
    </source>
</evidence>